<dbReference type="SUPFAM" id="SSF49785">
    <property type="entry name" value="Galactose-binding domain-like"/>
    <property type="match status" value="1"/>
</dbReference>
<name>A0AAD2G511_9STRA</name>
<dbReference type="PANTHER" id="PTHR42884">
    <property type="entry name" value="PROPROTEIN CONVERTASE SUBTILISIN/KEXIN-RELATED"/>
    <property type="match status" value="1"/>
</dbReference>
<feature type="compositionally biased region" description="Low complexity" evidence="8">
    <location>
        <begin position="710"/>
        <end position="727"/>
    </location>
</feature>
<organism evidence="11 12">
    <name type="scientific">Cylindrotheca closterium</name>
    <dbReference type="NCBI Taxonomy" id="2856"/>
    <lineage>
        <taxon>Eukaryota</taxon>
        <taxon>Sar</taxon>
        <taxon>Stramenopiles</taxon>
        <taxon>Ochrophyta</taxon>
        <taxon>Bacillariophyta</taxon>
        <taxon>Bacillariophyceae</taxon>
        <taxon>Bacillariophycidae</taxon>
        <taxon>Bacillariales</taxon>
        <taxon>Bacillariaceae</taxon>
        <taxon>Cylindrotheca</taxon>
    </lineage>
</organism>
<protein>
    <recommendedName>
        <fullName evidence="5">subtilisin</fullName>
        <ecNumber evidence="5">3.4.21.62</ecNumber>
    </recommendedName>
</protein>
<dbReference type="SUPFAM" id="SSF52743">
    <property type="entry name" value="Subtilisin-like"/>
    <property type="match status" value="1"/>
</dbReference>
<dbReference type="EMBL" id="CAKOGP040002125">
    <property type="protein sequence ID" value="CAJ1962979.1"/>
    <property type="molecule type" value="Genomic_DNA"/>
</dbReference>
<dbReference type="InterPro" id="IPR015500">
    <property type="entry name" value="Peptidase_S8_subtilisin-rel"/>
</dbReference>
<dbReference type="GO" id="GO:0005737">
    <property type="term" value="C:cytoplasm"/>
    <property type="evidence" value="ECO:0007669"/>
    <property type="project" value="UniProtKB-ARBA"/>
</dbReference>
<dbReference type="EC" id="3.4.21.62" evidence="5"/>
<dbReference type="Proteomes" id="UP001295423">
    <property type="component" value="Unassembled WGS sequence"/>
</dbReference>
<evidence type="ECO:0000256" key="8">
    <source>
        <dbReference type="SAM" id="MobiDB-lite"/>
    </source>
</evidence>
<evidence type="ECO:0000256" key="7">
    <source>
        <dbReference type="PROSITE-ProRule" id="PRU01240"/>
    </source>
</evidence>
<feature type="active site" description="Charge relay system" evidence="6 7">
    <location>
        <position position="107"/>
    </location>
</feature>
<evidence type="ECO:0000256" key="4">
    <source>
        <dbReference type="ARBA" id="ARBA00023529"/>
    </source>
</evidence>
<evidence type="ECO:0000256" key="3">
    <source>
        <dbReference type="ARBA" id="ARBA00022825"/>
    </source>
</evidence>
<reference evidence="11" key="1">
    <citation type="submission" date="2023-08" db="EMBL/GenBank/DDBJ databases">
        <authorList>
            <person name="Audoor S."/>
            <person name="Bilcke G."/>
        </authorList>
    </citation>
    <scope>NUCLEOTIDE SEQUENCE</scope>
</reference>
<evidence type="ECO:0000313" key="11">
    <source>
        <dbReference type="EMBL" id="CAJ1962979.1"/>
    </source>
</evidence>
<dbReference type="InterPro" id="IPR023828">
    <property type="entry name" value="Peptidase_S8_Ser-AS"/>
</dbReference>
<dbReference type="InterPro" id="IPR022398">
    <property type="entry name" value="Peptidase_S8_His-AS"/>
</dbReference>
<dbReference type="PRINTS" id="PR00723">
    <property type="entry name" value="SUBTILISIN"/>
</dbReference>
<feature type="region of interest" description="Disordered" evidence="8">
    <location>
        <begin position="705"/>
        <end position="733"/>
    </location>
</feature>
<keyword evidence="2 7" id="KW-0378">Hydrolase</keyword>
<accession>A0AAD2G511</accession>
<comment type="catalytic activity">
    <reaction evidence="4">
        <text>Hydrolysis of proteins with broad specificity for peptide bonds, and a preference for a large uncharged residue in P1. Hydrolyzes peptide amides.</text>
        <dbReference type="EC" id="3.4.21.62"/>
    </reaction>
</comment>
<evidence type="ECO:0000256" key="5">
    <source>
        <dbReference type="ARBA" id="ARBA00023619"/>
    </source>
</evidence>
<keyword evidence="9" id="KW-0732">Signal</keyword>
<sequence>MNLVVPVLIGLFCGMIPLQVNGAGAPFALKNDVFNDPEIGVQRWVFDMINVWPVWEQGIFGTGVRVRINDEGVDSQHEEFEGRFDADASCQVYDISYDKKKKEFGQHGTIVASIIGAAGNNGQCAVGVAPEVVFSSCVILSAPDVDETSHDGTYPAYKLDQIDISQNSFGVQTCRALENSTFEGTFPNINTCPFTYKYGDTVPFFGQAKNITHPCKACEFPSTQPDVFCANVVDQHCLLFAEFDHEICMELLDKLVLGGQCGFRPMNPVTTAAIEQGAMKGRDGKGIIYVHSSGNDLGLAGNTNFQQPSRFPIFVGAVGKDAMSTSYSAPGASLLLTAPGGDISDLTHQAAAYAGGGCQLANVGTSFSSPIVSGVVALMLEANPNLTWRDVQGILAITSRPVTHANFEDDTQTTNGAGLTHSNLYGFGIVDAFGAVTAAQNWLLYGEEQILTAIDSNMNISIGDNPNAPLVAELSIESMEPLIQVENVEVNLYIQHLSRGHLKVTLTSPDGTVSELTPGAVPENGQESGPWTLRTIRSWGEIASGTWTLTISDVTQGDVSKCADLMDWQVDVKDVGPIDCGMLEYFEGMHDESYVSAMSHILDRITAGCCSCGGGSLAGSICSDFYSASSLCEDAERRQWCADGGLTDGTFPSLFMLEDEQGRRPKDACCVLGGGTKYTNPADYQDQLLGWELKVYGHEKIITPVPTDRPSSMPSSTLSLPSEPLFPRQKQVPPTSGSVSQTLYTVASTLLMITCVIF</sequence>
<evidence type="ECO:0000256" key="6">
    <source>
        <dbReference type="PIRSR" id="PIRSR615500-1"/>
    </source>
</evidence>
<keyword evidence="1 7" id="KW-0645">Protease</keyword>
<feature type="chain" id="PRO_5041969799" description="subtilisin" evidence="9">
    <location>
        <begin position="23"/>
        <end position="758"/>
    </location>
</feature>
<evidence type="ECO:0000256" key="9">
    <source>
        <dbReference type="SAM" id="SignalP"/>
    </source>
</evidence>
<feature type="active site" description="Charge relay system" evidence="6 7">
    <location>
        <position position="366"/>
    </location>
</feature>
<keyword evidence="12" id="KW-1185">Reference proteome</keyword>
<dbReference type="InterPro" id="IPR036852">
    <property type="entry name" value="Peptidase_S8/S53_dom_sf"/>
</dbReference>
<evidence type="ECO:0000259" key="10">
    <source>
        <dbReference type="PROSITE" id="PS51829"/>
    </source>
</evidence>
<dbReference type="AlphaFoldDB" id="A0AAD2G511"/>
<dbReference type="GO" id="GO:0004252">
    <property type="term" value="F:serine-type endopeptidase activity"/>
    <property type="evidence" value="ECO:0007669"/>
    <property type="project" value="UniProtKB-UniRule"/>
</dbReference>
<dbReference type="GO" id="GO:0016485">
    <property type="term" value="P:protein processing"/>
    <property type="evidence" value="ECO:0007669"/>
    <property type="project" value="TreeGrafter"/>
</dbReference>
<dbReference type="GO" id="GO:0012505">
    <property type="term" value="C:endomembrane system"/>
    <property type="evidence" value="ECO:0007669"/>
    <property type="project" value="UniProtKB-ARBA"/>
</dbReference>
<evidence type="ECO:0000313" key="12">
    <source>
        <dbReference type="Proteomes" id="UP001295423"/>
    </source>
</evidence>
<comment type="caution">
    <text evidence="11">The sequence shown here is derived from an EMBL/GenBank/DDBJ whole genome shotgun (WGS) entry which is preliminary data.</text>
</comment>
<proteinExistence type="inferred from homology"/>
<dbReference type="Pfam" id="PF01483">
    <property type="entry name" value="P_proprotein"/>
    <property type="match status" value="1"/>
</dbReference>
<keyword evidence="3 7" id="KW-0720">Serine protease</keyword>
<dbReference type="InterPro" id="IPR008979">
    <property type="entry name" value="Galactose-bd-like_sf"/>
</dbReference>
<dbReference type="Gene3D" id="2.60.120.260">
    <property type="entry name" value="Galactose-binding domain-like"/>
    <property type="match status" value="1"/>
</dbReference>
<dbReference type="PROSITE" id="PS00137">
    <property type="entry name" value="SUBTILASE_HIS"/>
    <property type="match status" value="1"/>
</dbReference>
<dbReference type="PROSITE" id="PS00138">
    <property type="entry name" value="SUBTILASE_SER"/>
    <property type="match status" value="1"/>
</dbReference>
<dbReference type="GO" id="GO:0016020">
    <property type="term" value="C:membrane"/>
    <property type="evidence" value="ECO:0007669"/>
    <property type="project" value="TreeGrafter"/>
</dbReference>
<dbReference type="PROSITE" id="PS51892">
    <property type="entry name" value="SUBTILASE"/>
    <property type="match status" value="1"/>
</dbReference>
<dbReference type="PANTHER" id="PTHR42884:SF14">
    <property type="entry name" value="NEUROENDOCRINE CONVERTASE 1"/>
    <property type="match status" value="1"/>
</dbReference>
<dbReference type="PROSITE" id="PS51829">
    <property type="entry name" value="P_HOMO_B"/>
    <property type="match status" value="1"/>
</dbReference>
<feature type="domain" description="P/Homo B" evidence="10">
    <location>
        <begin position="445"/>
        <end position="579"/>
    </location>
</feature>
<dbReference type="Pfam" id="PF00082">
    <property type="entry name" value="Peptidase_S8"/>
    <property type="match status" value="2"/>
</dbReference>
<evidence type="ECO:0000256" key="1">
    <source>
        <dbReference type="ARBA" id="ARBA00022670"/>
    </source>
</evidence>
<evidence type="ECO:0000256" key="2">
    <source>
        <dbReference type="ARBA" id="ARBA00022801"/>
    </source>
</evidence>
<comment type="similarity">
    <text evidence="7">Belongs to the peptidase S8 family.</text>
</comment>
<feature type="signal peptide" evidence="9">
    <location>
        <begin position="1"/>
        <end position="22"/>
    </location>
</feature>
<gene>
    <name evidence="11" type="ORF">CYCCA115_LOCUS19950</name>
</gene>
<dbReference type="InterPro" id="IPR002884">
    <property type="entry name" value="P_dom"/>
</dbReference>
<feature type="active site" description="Charge relay system" evidence="6 7">
    <location>
        <position position="70"/>
    </location>
</feature>
<dbReference type="InterPro" id="IPR000209">
    <property type="entry name" value="Peptidase_S8/S53_dom"/>
</dbReference>
<dbReference type="Gene3D" id="3.40.50.200">
    <property type="entry name" value="Peptidase S8/S53 domain"/>
    <property type="match status" value="2"/>
</dbReference>